<dbReference type="EMBL" id="CM047942">
    <property type="protein sequence ID" value="KAI9901788.1"/>
    <property type="molecule type" value="Genomic_DNA"/>
</dbReference>
<proteinExistence type="predicted"/>
<protein>
    <submittedName>
        <fullName evidence="1">Uncharacterized protein</fullName>
    </submittedName>
</protein>
<dbReference type="Proteomes" id="UP001163324">
    <property type="component" value="Chromosome 3"/>
</dbReference>
<gene>
    <name evidence="1" type="ORF">N3K66_003605</name>
</gene>
<evidence type="ECO:0000313" key="2">
    <source>
        <dbReference type="Proteomes" id="UP001163324"/>
    </source>
</evidence>
<keyword evidence="2" id="KW-1185">Reference proteome</keyword>
<sequence>MTTSTTYEEQGVRLAVEGCGHGTLDAIYASVDKACKIRGWDGVDLLIIGGDFQAVRNADDLSVMSVPAKYRQMGDFHAYYSGAKKAPYLTVFIGGNHEAGSHLWELYYGGWVAPNIYYLGAANVVRLGPIRIAALSGIWKSFDYRKPHFERLPFNGDHVKSFYHVREIDTRKLLLLRSQVDVGLSHDWPRAIEKHGNYHTLFKNKPDFRQESADGTLGSVAAKLVMDRLRPPYWFSAHLHTKFAAIKEYHDETTAGNPPVQQPAPEETEAPKVQESNPDEIDLDMEDGDDVVAGKENSIETSSTAQLEPEPQSRDVEQVSKELRAQLPASFSRPQEQQQQQQQQQQQNWPTTGQPVPDTIPNKVVRFLSLDKCLPRRRFLQVLTAQPYDADELEKFPPNAANPRYRLQYDPEWLAIARVFHKDLKFGDPDAQNPEDLGEDQYKPLIDAEMKWVEENIVNTGKLDIPYNFEQTAPPYQEGTSIHDVSQPFEYTNPQTAAYCALLDVPNLWDASQDERDERRAAGPAPSRFSGGGRGGNRGGSRGGRGQGRGGGGRGRGRGFGRGGRGGGGGGGGGRY</sequence>
<organism evidence="1 2">
    <name type="scientific">Trichothecium roseum</name>
    <dbReference type="NCBI Taxonomy" id="47278"/>
    <lineage>
        <taxon>Eukaryota</taxon>
        <taxon>Fungi</taxon>
        <taxon>Dikarya</taxon>
        <taxon>Ascomycota</taxon>
        <taxon>Pezizomycotina</taxon>
        <taxon>Sordariomycetes</taxon>
        <taxon>Hypocreomycetidae</taxon>
        <taxon>Hypocreales</taxon>
        <taxon>Hypocreales incertae sedis</taxon>
        <taxon>Trichothecium</taxon>
    </lineage>
</organism>
<comment type="caution">
    <text evidence="1">The sequence shown here is derived from an EMBL/GenBank/DDBJ whole genome shotgun (WGS) entry which is preliminary data.</text>
</comment>
<reference evidence="1" key="1">
    <citation type="submission" date="2022-10" db="EMBL/GenBank/DDBJ databases">
        <title>Complete Genome of Trichothecium roseum strain YXFP-22015, a Plant Pathogen Isolated from Citrus.</title>
        <authorList>
            <person name="Wang Y."/>
            <person name="Zhu L."/>
        </authorList>
    </citation>
    <scope>NUCLEOTIDE SEQUENCE</scope>
    <source>
        <strain evidence="1">YXFP-22015</strain>
    </source>
</reference>
<evidence type="ECO:0000313" key="1">
    <source>
        <dbReference type="EMBL" id="KAI9901788.1"/>
    </source>
</evidence>
<accession>A0ACC0V6E4</accession>
<name>A0ACC0V6E4_9HYPO</name>